<dbReference type="AlphaFoldDB" id="A0A1V6PS54"/>
<feature type="non-terminal residue" evidence="1">
    <location>
        <position position="72"/>
    </location>
</feature>
<dbReference type="STRING" id="416450.A0A1V6PS54"/>
<organism evidence="1 2">
    <name type="scientific">Penicillium antarcticum</name>
    <dbReference type="NCBI Taxonomy" id="416450"/>
    <lineage>
        <taxon>Eukaryota</taxon>
        <taxon>Fungi</taxon>
        <taxon>Dikarya</taxon>
        <taxon>Ascomycota</taxon>
        <taxon>Pezizomycotina</taxon>
        <taxon>Eurotiomycetes</taxon>
        <taxon>Eurotiomycetidae</taxon>
        <taxon>Eurotiales</taxon>
        <taxon>Aspergillaceae</taxon>
        <taxon>Penicillium</taxon>
    </lineage>
</organism>
<proteinExistence type="predicted"/>
<comment type="caution">
    <text evidence="1">The sequence shown here is derived from an EMBL/GenBank/DDBJ whole genome shotgun (WGS) entry which is preliminary data.</text>
</comment>
<evidence type="ECO:0000313" key="1">
    <source>
        <dbReference type="EMBL" id="OQD79537.1"/>
    </source>
</evidence>
<name>A0A1V6PS54_9EURO</name>
<dbReference type="EMBL" id="MDYN01000049">
    <property type="protein sequence ID" value="OQD79537.1"/>
    <property type="molecule type" value="Genomic_DNA"/>
</dbReference>
<gene>
    <name evidence="1" type="ORF">PENANT_c049G10070</name>
</gene>
<sequence>MVAPGSQWPALSGGLRENSAANLNTSDRVLSANHDVQQLLEHVGKGGRVPGPVLKYLKVIQELTADLLKNPM</sequence>
<evidence type="ECO:0000313" key="2">
    <source>
        <dbReference type="Proteomes" id="UP000191672"/>
    </source>
</evidence>
<dbReference type="Proteomes" id="UP000191672">
    <property type="component" value="Unassembled WGS sequence"/>
</dbReference>
<protein>
    <submittedName>
        <fullName evidence="1">Uncharacterized protein</fullName>
    </submittedName>
</protein>
<accession>A0A1V6PS54</accession>
<keyword evidence="2" id="KW-1185">Reference proteome</keyword>
<reference evidence="2" key="1">
    <citation type="journal article" date="2017" name="Nat. Microbiol.">
        <title>Global analysis of biosynthetic gene clusters reveals vast potential of secondary metabolite production in Penicillium species.</title>
        <authorList>
            <person name="Nielsen J.C."/>
            <person name="Grijseels S."/>
            <person name="Prigent S."/>
            <person name="Ji B."/>
            <person name="Dainat J."/>
            <person name="Nielsen K.F."/>
            <person name="Frisvad J.C."/>
            <person name="Workman M."/>
            <person name="Nielsen J."/>
        </authorList>
    </citation>
    <scope>NUCLEOTIDE SEQUENCE [LARGE SCALE GENOMIC DNA]</scope>
    <source>
        <strain evidence="2">IBT 31811</strain>
    </source>
</reference>